<comment type="similarity">
    <text evidence="5">Belongs to the 4-toluene sulfonate uptake permease (TSUP) (TC 2.A.102) family.</text>
</comment>
<dbReference type="eggNOG" id="COG0730">
    <property type="taxonomic scope" value="Bacteria"/>
</dbReference>
<reference key="1">
    <citation type="journal article" date="2011" name="Mol. Biol. Evol.">
        <title>Unity in variety -- the pan-genome of the Chlamydiae.</title>
        <authorList>
            <person name="Collingro A."/>
            <person name="Tischler P."/>
            <person name="Weinmaier T."/>
            <person name="Penz T."/>
            <person name="Heinz E."/>
            <person name="Brunham R.C."/>
            <person name="Read T.D."/>
            <person name="Bavoil P.M."/>
            <person name="Sachse K."/>
            <person name="Kahane S."/>
            <person name="Friedman M.G."/>
            <person name="Rattei T."/>
            <person name="Myers G.S.A."/>
            <person name="Horn M."/>
        </authorList>
    </citation>
    <scope>NUCLEOTIDE SEQUENCE</scope>
    <source>
        <strain>Z</strain>
    </source>
</reference>
<dbReference type="EMBL" id="FR872582">
    <property type="protein sequence ID" value="CCB89097.1"/>
    <property type="molecule type" value="Genomic_DNA"/>
</dbReference>
<evidence type="ECO:0000256" key="3">
    <source>
        <dbReference type="ARBA" id="ARBA00022989"/>
    </source>
</evidence>
<keyword evidence="4 5" id="KW-0472">Membrane</keyword>
<accession>F8L8H2</accession>
<proteinExistence type="inferred from homology"/>
<feature type="transmembrane region" description="Helical" evidence="5">
    <location>
        <begin position="135"/>
        <end position="154"/>
    </location>
</feature>
<reference evidence="6 7" key="2">
    <citation type="journal article" date="2011" name="Mol. Biol. Evol.">
        <title>Unity in variety--the pan-genome of the Chlamydiae.</title>
        <authorList>
            <person name="Collingro A."/>
            <person name="Tischler P."/>
            <person name="Weinmaier T."/>
            <person name="Penz T."/>
            <person name="Heinz E."/>
            <person name="Brunham R.C."/>
            <person name="Read T.D."/>
            <person name="Bavoil P.M."/>
            <person name="Sachse K."/>
            <person name="Kahane S."/>
            <person name="Friedman M.G."/>
            <person name="Rattei T."/>
            <person name="Myers G.S."/>
            <person name="Horn M."/>
        </authorList>
    </citation>
    <scope>NUCLEOTIDE SEQUENCE [LARGE SCALE GENOMIC DNA]</scope>
    <source>
        <strain evidence="7">ATCC VR-1471 / Z</strain>
    </source>
</reference>
<dbReference type="GO" id="GO:0005886">
    <property type="term" value="C:plasma membrane"/>
    <property type="evidence" value="ECO:0007669"/>
    <property type="project" value="UniProtKB-SubCell"/>
</dbReference>
<evidence type="ECO:0000313" key="7">
    <source>
        <dbReference type="Proteomes" id="UP000000496"/>
    </source>
</evidence>
<evidence type="ECO:0000256" key="2">
    <source>
        <dbReference type="ARBA" id="ARBA00022692"/>
    </source>
</evidence>
<feature type="transmembrane region" description="Helical" evidence="5">
    <location>
        <begin position="166"/>
        <end position="187"/>
    </location>
</feature>
<dbReference type="AlphaFoldDB" id="F8L8H2"/>
<evidence type="ECO:0000256" key="1">
    <source>
        <dbReference type="ARBA" id="ARBA00004141"/>
    </source>
</evidence>
<dbReference type="PANTHER" id="PTHR43483">
    <property type="entry name" value="MEMBRANE TRANSPORTER PROTEIN HI_0806-RELATED"/>
    <property type="match status" value="1"/>
</dbReference>
<dbReference type="PANTHER" id="PTHR43483:SF3">
    <property type="entry name" value="MEMBRANE TRANSPORTER PROTEIN HI_0806-RELATED"/>
    <property type="match status" value="1"/>
</dbReference>
<feature type="transmembrane region" description="Helical" evidence="5">
    <location>
        <begin position="240"/>
        <end position="261"/>
    </location>
</feature>
<sequence>MKLNDVSFINDVFKFLQQKKLVHKELHMYFGVEIFAFIATGLAAGILAGLLGLGGGVITIPCLILVFHFLKVPHDLVMHLAIGTSLAAMIFNTLSSFYSHYRRNGVIFDIVKPMALGVIVGSFFGAMIAKVLPGSLLQIIFGIFECLVGLKFLLPQKEVKHMRKMPKFFGLSVISLFVSTISTMLGVGGGLINVPVLTHYHVSMKKAIGTSSALSFFISLLGAVYFLLLGAGSTEYPGTFGYIFLPAFIVISITALFSAPWGVKLAHSLPTDVLRKVFGVVLMLAGIGMIIG</sequence>
<evidence type="ECO:0000313" key="6">
    <source>
        <dbReference type="EMBL" id="CCB89097.1"/>
    </source>
</evidence>
<feature type="transmembrane region" description="Helical" evidence="5">
    <location>
        <begin position="50"/>
        <end position="70"/>
    </location>
</feature>
<keyword evidence="5" id="KW-1003">Cell membrane</keyword>
<protein>
    <recommendedName>
        <fullName evidence="5">Probable membrane transporter protein</fullName>
    </recommendedName>
</protein>
<feature type="transmembrane region" description="Helical" evidence="5">
    <location>
        <begin position="207"/>
        <end position="228"/>
    </location>
</feature>
<gene>
    <name evidence="6" type="ordered locus">SNE_A12200</name>
</gene>
<dbReference type="Proteomes" id="UP000000496">
    <property type="component" value="Chromosome gsn.131"/>
</dbReference>
<keyword evidence="3 5" id="KW-1133">Transmembrane helix</keyword>
<name>F8L8H2_SIMNZ</name>
<keyword evidence="7" id="KW-1185">Reference proteome</keyword>
<dbReference type="InterPro" id="IPR002781">
    <property type="entry name" value="TM_pro_TauE-like"/>
</dbReference>
<dbReference type="HOGENOM" id="CLU_045498_6_0_0"/>
<feature type="transmembrane region" description="Helical" evidence="5">
    <location>
        <begin position="110"/>
        <end position="129"/>
    </location>
</feature>
<evidence type="ECO:0000256" key="4">
    <source>
        <dbReference type="ARBA" id="ARBA00023136"/>
    </source>
</evidence>
<comment type="subcellular location">
    <subcellularLocation>
        <location evidence="5">Cell membrane</location>
        <topology evidence="5">Multi-pass membrane protein</topology>
    </subcellularLocation>
    <subcellularLocation>
        <location evidence="1">Membrane</location>
        <topology evidence="1">Multi-pass membrane protein</topology>
    </subcellularLocation>
</comment>
<organism evidence="6 7">
    <name type="scientific">Simkania negevensis (strain ATCC VR-1471 / DSM 27360 / Z)</name>
    <dbReference type="NCBI Taxonomy" id="331113"/>
    <lineage>
        <taxon>Bacteria</taxon>
        <taxon>Pseudomonadati</taxon>
        <taxon>Chlamydiota</taxon>
        <taxon>Chlamydiia</taxon>
        <taxon>Parachlamydiales</taxon>
        <taxon>Simkaniaceae</taxon>
        <taxon>Simkania</taxon>
    </lineage>
</organism>
<feature type="transmembrane region" description="Helical" evidence="5">
    <location>
        <begin position="76"/>
        <end position="98"/>
    </location>
</feature>
<feature type="transmembrane region" description="Helical" evidence="5">
    <location>
        <begin position="273"/>
        <end position="291"/>
    </location>
</feature>
<dbReference type="STRING" id="331113.SNE_A12200"/>
<dbReference type="KEGG" id="sng:SNE_A12200"/>
<evidence type="ECO:0000256" key="5">
    <source>
        <dbReference type="RuleBase" id="RU363041"/>
    </source>
</evidence>
<dbReference type="Pfam" id="PF01925">
    <property type="entry name" value="TauE"/>
    <property type="match status" value="1"/>
</dbReference>
<keyword evidence="2 5" id="KW-0812">Transmembrane</keyword>